<evidence type="ECO:0000313" key="5">
    <source>
        <dbReference type="EMBL" id="CAB4005654.1"/>
    </source>
</evidence>
<dbReference type="AlphaFoldDB" id="A0A7D9ICH6"/>
<evidence type="ECO:0000259" key="4">
    <source>
        <dbReference type="Pfam" id="PF09429"/>
    </source>
</evidence>
<feature type="compositionally biased region" description="Acidic residues" evidence="3">
    <location>
        <begin position="230"/>
        <end position="247"/>
    </location>
</feature>
<dbReference type="OrthoDB" id="10067323at2759"/>
<dbReference type="GO" id="GO:0006396">
    <property type="term" value="P:RNA processing"/>
    <property type="evidence" value="ECO:0007669"/>
    <property type="project" value="InterPro"/>
</dbReference>
<protein>
    <submittedName>
        <fullName evidence="5">WW domain-binding 11</fullName>
    </submittedName>
</protein>
<dbReference type="PANTHER" id="PTHR13361:SF1">
    <property type="entry name" value="WW DOMAIN-BINDING PROTEIN 11"/>
    <property type="match status" value="1"/>
</dbReference>
<feature type="region of interest" description="Disordered" evidence="3">
    <location>
        <begin position="1"/>
        <end position="41"/>
    </location>
</feature>
<feature type="compositionally biased region" description="Basic residues" evidence="3">
    <location>
        <begin position="28"/>
        <end position="38"/>
    </location>
</feature>
<feature type="compositionally biased region" description="Pro residues" evidence="3">
    <location>
        <begin position="195"/>
        <end position="204"/>
    </location>
</feature>
<dbReference type="Proteomes" id="UP001152795">
    <property type="component" value="Unassembled WGS sequence"/>
</dbReference>
<feature type="compositionally biased region" description="Pro residues" evidence="3">
    <location>
        <begin position="402"/>
        <end position="417"/>
    </location>
</feature>
<proteinExistence type="predicted"/>
<accession>A0A7D9ICH6</accession>
<keyword evidence="6" id="KW-1185">Reference proteome</keyword>
<feature type="compositionally biased region" description="Pro residues" evidence="3">
    <location>
        <begin position="363"/>
        <end position="392"/>
    </location>
</feature>
<name>A0A7D9ICH6_PARCT</name>
<dbReference type="GO" id="GO:0005681">
    <property type="term" value="C:spliceosomal complex"/>
    <property type="evidence" value="ECO:0007669"/>
    <property type="project" value="TreeGrafter"/>
</dbReference>
<evidence type="ECO:0000313" key="6">
    <source>
        <dbReference type="Proteomes" id="UP001152795"/>
    </source>
</evidence>
<keyword evidence="2" id="KW-0539">Nucleus</keyword>
<dbReference type="InterPro" id="IPR019007">
    <property type="entry name" value="Wbp11/ELF5/Saf1_N"/>
</dbReference>
<feature type="compositionally biased region" description="Pro residues" evidence="3">
    <location>
        <begin position="334"/>
        <end position="345"/>
    </location>
</feature>
<feature type="region of interest" description="Disordered" evidence="3">
    <location>
        <begin position="176"/>
        <end position="456"/>
    </location>
</feature>
<evidence type="ECO:0000256" key="3">
    <source>
        <dbReference type="SAM" id="MobiDB-lite"/>
    </source>
</evidence>
<comment type="caution">
    <text evidence="5">The sequence shown here is derived from an EMBL/GenBank/DDBJ whole genome shotgun (WGS) entry which is preliminary data.</text>
</comment>
<feature type="domain" description="Wbp11/ELF5/Saf1 N-terminal" evidence="4">
    <location>
        <begin position="12"/>
        <end position="91"/>
    </location>
</feature>
<evidence type="ECO:0000256" key="2">
    <source>
        <dbReference type="ARBA" id="ARBA00023242"/>
    </source>
</evidence>
<gene>
    <name evidence="5" type="ORF">PACLA_8A083188</name>
</gene>
<dbReference type="Pfam" id="PF09429">
    <property type="entry name" value="Wbp11"/>
    <property type="match status" value="1"/>
</dbReference>
<feature type="compositionally biased region" description="Basic and acidic residues" evidence="3">
    <location>
        <begin position="263"/>
        <end position="278"/>
    </location>
</feature>
<feature type="compositionally biased region" description="Pro residues" evidence="3">
    <location>
        <begin position="176"/>
        <end position="188"/>
    </location>
</feature>
<feature type="compositionally biased region" description="Acidic residues" evidence="3">
    <location>
        <begin position="279"/>
        <end position="288"/>
    </location>
</feature>
<organism evidence="5 6">
    <name type="scientific">Paramuricea clavata</name>
    <name type="common">Red gorgonian</name>
    <name type="synonym">Violescent sea-whip</name>
    <dbReference type="NCBI Taxonomy" id="317549"/>
    <lineage>
        <taxon>Eukaryota</taxon>
        <taxon>Metazoa</taxon>
        <taxon>Cnidaria</taxon>
        <taxon>Anthozoa</taxon>
        <taxon>Octocorallia</taxon>
        <taxon>Malacalcyonacea</taxon>
        <taxon>Plexauridae</taxon>
        <taxon>Paramuricea</taxon>
    </lineage>
</organism>
<reference evidence="5" key="1">
    <citation type="submission" date="2020-04" db="EMBL/GenBank/DDBJ databases">
        <authorList>
            <person name="Alioto T."/>
            <person name="Alioto T."/>
            <person name="Gomez Garrido J."/>
        </authorList>
    </citation>
    <scope>NUCLEOTIDE SEQUENCE</scope>
    <source>
        <strain evidence="5">A484AB</strain>
    </source>
</reference>
<dbReference type="PANTHER" id="PTHR13361">
    <property type="entry name" value="WW DOMAIN-BINDING PROTEIN 11"/>
    <property type="match status" value="1"/>
</dbReference>
<dbReference type="EMBL" id="CACRXK020005263">
    <property type="protein sequence ID" value="CAB4005654.1"/>
    <property type="molecule type" value="Genomic_DNA"/>
</dbReference>
<feature type="region of interest" description="Disordered" evidence="3">
    <location>
        <begin position="487"/>
        <end position="519"/>
    </location>
</feature>
<feature type="compositionally biased region" description="Basic and acidic residues" evidence="3">
    <location>
        <begin position="306"/>
        <end position="320"/>
    </location>
</feature>
<feature type="compositionally biased region" description="Polar residues" evidence="3">
    <location>
        <begin position="1"/>
        <end position="11"/>
    </location>
</feature>
<evidence type="ECO:0000256" key="1">
    <source>
        <dbReference type="ARBA" id="ARBA00004123"/>
    </source>
</evidence>
<sequence length="540" mass="58971">MGRRSVNTTKSGKFMNPTDQARKEARKKELKKNKKQRKMVREHVLKGKDPNQILEEIEKLDELEIQNGPVPLPNDKAIKEKKRKLRETLDRLLLVYEKEDPARVVEIKRVLAESEKRRAYLLVHVYEEKQKNSSQSDGYAVADIPMPDTIPLPHVGMMAPGSIPLPGSIPPYARFPPPMMPPGPPSSLPPGLIAPGPPPGPPPKEAFRFNTVGYNKIEEPMSNMQAGAAQDDDGESTGESEGMDTDEEHLAPPGEEDEEETPPDGKNERHVRFDRGTDDGSDQDDSEESGMPKSLQDRLLMLAGQAKKEEQNTDDSHEDGSQVLTPTPQVGMVPPGPPPGLPRQPRPAHMMNFGQRPMMRMMPPGPPPGRPPGMPAGMPPRGMPPRPPPGLPPGVRGILPRGPRPMVPLPPRHPPPGLMSIPRSRHPLPPPGAVLSAPPSVIKPALSNSASGDSKQDAIISAKPQLRNTQAELTRLVPVALRIKREQPKTNKQKVKSAIAEESFRPAPSAASSGTAGQVVHAPTKDDAYAQFMKEMEILL</sequence>
<comment type="subcellular location">
    <subcellularLocation>
        <location evidence="1">Nucleus</location>
    </subcellularLocation>
</comment>